<evidence type="ECO:0000313" key="4">
    <source>
        <dbReference type="Proteomes" id="UP000271974"/>
    </source>
</evidence>
<organism evidence="3 4">
    <name type="scientific">Elysia chlorotica</name>
    <name type="common">Eastern emerald elysia</name>
    <name type="synonym">Sea slug</name>
    <dbReference type="NCBI Taxonomy" id="188477"/>
    <lineage>
        <taxon>Eukaryota</taxon>
        <taxon>Metazoa</taxon>
        <taxon>Spiralia</taxon>
        <taxon>Lophotrochozoa</taxon>
        <taxon>Mollusca</taxon>
        <taxon>Gastropoda</taxon>
        <taxon>Heterobranchia</taxon>
        <taxon>Euthyneura</taxon>
        <taxon>Panpulmonata</taxon>
        <taxon>Sacoglossa</taxon>
        <taxon>Placobranchoidea</taxon>
        <taxon>Plakobranchidae</taxon>
        <taxon>Elysia</taxon>
    </lineage>
</organism>
<feature type="transmembrane region" description="Helical" evidence="1">
    <location>
        <begin position="177"/>
        <end position="202"/>
    </location>
</feature>
<reference evidence="3 4" key="1">
    <citation type="submission" date="2019-01" db="EMBL/GenBank/DDBJ databases">
        <title>A draft genome assembly of the solar-powered sea slug Elysia chlorotica.</title>
        <authorList>
            <person name="Cai H."/>
            <person name="Li Q."/>
            <person name="Fang X."/>
            <person name="Li J."/>
            <person name="Curtis N.E."/>
            <person name="Altenburger A."/>
            <person name="Shibata T."/>
            <person name="Feng M."/>
            <person name="Maeda T."/>
            <person name="Schwartz J.A."/>
            <person name="Shigenobu S."/>
            <person name="Lundholm N."/>
            <person name="Nishiyama T."/>
            <person name="Yang H."/>
            <person name="Hasebe M."/>
            <person name="Li S."/>
            <person name="Pierce S.K."/>
            <person name="Wang J."/>
        </authorList>
    </citation>
    <scope>NUCLEOTIDE SEQUENCE [LARGE SCALE GENOMIC DNA]</scope>
    <source>
        <strain evidence="3">EC2010</strain>
        <tissue evidence="3">Whole organism of an adult</tissue>
    </source>
</reference>
<keyword evidence="2" id="KW-0732">Signal</keyword>
<keyword evidence="1" id="KW-0812">Transmembrane</keyword>
<feature type="signal peptide" evidence="2">
    <location>
        <begin position="1"/>
        <end position="22"/>
    </location>
</feature>
<protein>
    <submittedName>
        <fullName evidence="3">Uncharacterized protein</fullName>
    </submittedName>
</protein>
<feature type="transmembrane region" description="Helical" evidence="1">
    <location>
        <begin position="214"/>
        <end position="232"/>
    </location>
</feature>
<dbReference type="PANTHER" id="PTHR33802:SF1">
    <property type="entry name" value="XK-RELATED PROTEIN"/>
    <property type="match status" value="1"/>
</dbReference>
<name>A0A3S1C0B1_ELYCH</name>
<keyword evidence="1" id="KW-1133">Transmembrane helix</keyword>
<evidence type="ECO:0000256" key="1">
    <source>
        <dbReference type="SAM" id="Phobius"/>
    </source>
</evidence>
<dbReference type="Proteomes" id="UP000271974">
    <property type="component" value="Unassembled WGS sequence"/>
</dbReference>
<feature type="transmembrane region" description="Helical" evidence="1">
    <location>
        <begin position="101"/>
        <end position="124"/>
    </location>
</feature>
<feature type="chain" id="PRO_5018661019" evidence="2">
    <location>
        <begin position="23"/>
        <end position="328"/>
    </location>
</feature>
<dbReference type="EMBL" id="RQTK01000449">
    <property type="protein sequence ID" value="RUS79465.1"/>
    <property type="molecule type" value="Genomic_DNA"/>
</dbReference>
<accession>A0A3S1C0B1</accession>
<feature type="transmembrane region" description="Helical" evidence="1">
    <location>
        <begin position="244"/>
        <end position="261"/>
    </location>
</feature>
<evidence type="ECO:0000256" key="2">
    <source>
        <dbReference type="SAM" id="SignalP"/>
    </source>
</evidence>
<feature type="transmembrane region" description="Helical" evidence="1">
    <location>
        <begin position="136"/>
        <end position="156"/>
    </location>
</feature>
<feature type="transmembrane region" description="Helical" evidence="1">
    <location>
        <begin position="68"/>
        <end position="89"/>
    </location>
</feature>
<comment type="caution">
    <text evidence="3">The sequence shown here is derived from an EMBL/GenBank/DDBJ whole genome shotgun (WGS) entry which is preliminary data.</text>
</comment>
<sequence length="328" mass="36586">MASDHNSFQMLCIFTNLVMVLAVSLLVTCSLALQYSFQEPLPGLLHHSLEEMSDAKPSPISPAPWLHVTWAVVMAWQLALALHALISVFRKWGGVPVYTSPVLLSVPVLMSVIAACGLSGGWFLLYDQNRTTTSCVLAGLAMVLAWMAFGFSLSSLEENLFRLSKAERYSEILLHRLIVHNGLALYAMWSMYVAACNVAVAMIHNEKHSVDKDLSTGVAMTMMAVFMVGYFLMDVTCLDRFTRYTGTPYMVSIFVLSACIFRQEDWKSDDVNFIFLACLLTLAFLFCMAKSACVLCRVMRPNKHGSIDVTSVSFRRAVPEDEGRYLLK</sequence>
<gene>
    <name evidence="3" type="ORF">EGW08_012769</name>
</gene>
<proteinExistence type="predicted"/>
<dbReference type="AlphaFoldDB" id="A0A3S1C0B1"/>
<keyword evidence="1" id="KW-0472">Membrane</keyword>
<feature type="transmembrane region" description="Helical" evidence="1">
    <location>
        <begin position="12"/>
        <end position="35"/>
    </location>
</feature>
<feature type="transmembrane region" description="Helical" evidence="1">
    <location>
        <begin position="273"/>
        <end position="296"/>
    </location>
</feature>
<dbReference type="PANTHER" id="PTHR33802">
    <property type="entry name" value="SI:CH211-161H7.5-RELATED"/>
    <property type="match status" value="1"/>
</dbReference>
<keyword evidence="4" id="KW-1185">Reference proteome</keyword>
<dbReference type="OrthoDB" id="5586934at2759"/>
<evidence type="ECO:0000313" key="3">
    <source>
        <dbReference type="EMBL" id="RUS79465.1"/>
    </source>
</evidence>